<evidence type="ECO:0000256" key="12">
    <source>
        <dbReference type="ARBA" id="ARBA00023136"/>
    </source>
</evidence>
<dbReference type="EMBL" id="FNBU01000005">
    <property type="protein sequence ID" value="SDF25541.1"/>
    <property type="molecule type" value="Genomic_DNA"/>
</dbReference>
<dbReference type="Proteomes" id="UP000243333">
    <property type="component" value="Unassembled WGS sequence"/>
</dbReference>
<evidence type="ECO:0000256" key="7">
    <source>
        <dbReference type="ARBA" id="ARBA00022723"/>
    </source>
</evidence>
<proteinExistence type="inferred from homology"/>
<feature type="transmembrane region" description="Helical" evidence="13">
    <location>
        <begin position="83"/>
        <end position="111"/>
    </location>
</feature>
<dbReference type="Pfam" id="PF02163">
    <property type="entry name" value="Peptidase_M50"/>
    <property type="match status" value="1"/>
</dbReference>
<keyword evidence="7" id="KW-0479">Metal-binding</keyword>
<evidence type="ECO:0000256" key="3">
    <source>
        <dbReference type="ARBA" id="ARBA00007931"/>
    </source>
</evidence>
<keyword evidence="16" id="KW-1185">Reference proteome</keyword>
<dbReference type="PANTHER" id="PTHR35864">
    <property type="entry name" value="ZINC METALLOPROTEASE MJ0611-RELATED"/>
    <property type="match status" value="1"/>
</dbReference>
<evidence type="ECO:0000256" key="2">
    <source>
        <dbReference type="ARBA" id="ARBA00004651"/>
    </source>
</evidence>
<feature type="transmembrane region" description="Helical" evidence="13">
    <location>
        <begin position="123"/>
        <end position="140"/>
    </location>
</feature>
<dbReference type="GO" id="GO:0006508">
    <property type="term" value="P:proteolysis"/>
    <property type="evidence" value="ECO:0007669"/>
    <property type="project" value="UniProtKB-KW"/>
</dbReference>
<keyword evidence="9" id="KW-0862">Zinc</keyword>
<keyword evidence="6 13" id="KW-0812">Transmembrane</keyword>
<feature type="transmembrane region" description="Helical" evidence="13">
    <location>
        <begin position="168"/>
        <end position="187"/>
    </location>
</feature>
<organism evidence="15 16">
    <name type="scientific">Sporolituus thermophilus DSM 23256</name>
    <dbReference type="NCBI Taxonomy" id="1123285"/>
    <lineage>
        <taxon>Bacteria</taxon>
        <taxon>Bacillati</taxon>
        <taxon>Bacillota</taxon>
        <taxon>Negativicutes</taxon>
        <taxon>Selenomonadales</taxon>
        <taxon>Sporomusaceae</taxon>
        <taxon>Sporolituus</taxon>
    </lineage>
</organism>
<evidence type="ECO:0000313" key="15">
    <source>
        <dbReference type="EMBL" id="SDF25541.1"/>
    </source>
</evidence>
<comment type="subcellular location">
    <subcellularLocation>
        <location evidence="2">Cell membrane</location>
        <topology evidence="2">Multi-pass membrane protein</topology>
    </subcellularLocation>
</comment>
<keyword evidence="8" id="KW-0378">Hydrolase</keyword>
<comment type="similarity">
    <text evidence="3">Belongs to the peptidase M50B family.</text>
</comment>
<sequence>MLGFDADMIFRIPALLATITVHEYAHARAAVALGDPTPRFMGRLTLNPVAHLDPIGLLMLWLFKFGWAKPVPVNPYNFRDGRMGMLIVSLAGPFANILFAFVTALTTGLLAKLGLLGGDWVQILRLTYIYNIIFAIFNLIPLPPLDGSKVLASLLPGRQAYAFERLEAYGPFILMALVYIGFIGTITHPLEIALSRFINTIVMWLL</sequence>
<accession>A0A1G7JKU9</accession>
<protein>
    <submittedName>
        <fullName evidence="15">Zn-dependent protease (Includes SpoIVFB)</fullName>
    </submittedName>
</protein>
<feature type="domain" description="Peptidase M50" evidence="14">
    <location>
        <begin position="120"/>
        <end position="176"/>
    </location>
</feature>
<keyword evidence="12 13" id="KW-0472">Membrane</keyword>
<dbReference type="InterPro" id="IPR044537">
    <property type="entry name" value="Rip2-like"/>
</dbReference>
<evidence type="ECO:0000313" key="16">
    <source>
        <dbReference type="Proteomes" id="UP000243333"/>
    </source>
</evidence>
<dbReference type="PANTHER" id="PTHR35864:SF1">
    <property type="entry name" value="ZINC METALLOPROTEASE YWHC-RELATED"/>
    <property type="match status" value="1"/>
</dbReference>
<keyword evidence="4" id="KW-1003">Cell membrane</keyword>
<evidence type="ECO:0000259" key="14">
    <source>
        <dbReference type="Pfam" id="PF02163"/>
    </source>
</evidence>
<dbReference type="GO" id="GO:0008237">
    <property type="term" value="F:metallopeptidase activity"/>
    <property type="evidence" value="ECO:0007669"/>
    <property type="project" value="UniProtKB-KW"/>
</dbReference>
<evidence type="ECO:0000256" key="8">
    <source>
        <dbReference type="ARBA" id="ARBA00022801"/>
    </source>
</evidence>
<keyword evidence="10 13" id="KW-1133">Transmembrane helix</keyword>
<keyword evidence="5 15" id="KW-0645">Protease</keyword>
<reference evidence="16" key="1">
    <citation type="submission" date="2016-10" db="EMBL/GenBank/DDBJ databases">
        <authorList>
            <person name="Varghese N."/>
            <person name="Submissions S."/>
        </authorList>
    </citation>
    <scope>NUCLEOTIDE SEQUENCE [LARGE SCALE GENOMIC DNA]</scope>
    <source>
        <strain evidence="16">DSM 23256</strain>
    </source>
</reference>
<evidence type="ECO:0000256" key="6">
    <source>
        <dbReference type="ARBA" id="ARBA00022692"/>
    </source>
</evidence>
<evidence type="ECO:0000256" key="1">
    <source>
        <dbReference type="ARBA" id="ARBA00001947"/>
    </source>
</evidence>
<dbReference type="InterPro" id="IPR008915">
    <property type="entry name" value="Peptidase_M50"/>
</dbReference>
<dbReference type="OrthoDB" id="9800627at2"/>
<dbReference type="CDD" id="cd06158">
    <property type="entry name" value="S2P-M50_like_1"/>
    <property type="match status" value="1"/>
</dbReference>
<keyword evidence="11" id="KW-0482">Metalloprotease</keyword>
<evidence type="ECO:0000256" key="4">
    <source>
        <dbReference type="ARBA" id="ARBA00022475"/>
    </source>
</evidence>
<dbReference type="RefSeq" id="WP_093688628.1">
    <property type="nucleotide sequence ID" value="NZ_FNBU01000005.1"/>
</dbReference>
<dbReference type="STRING" id="1123285.SAMN05660235_00970"/>
<dbReference type="AlphaFoldDB" id="A0A1G7JKU9"/>
<dbReference type="GO" id="GO:0046872">
    <property type="term" value="F:metal ion binding"/>
    <property type="evidence" value="ECO:0007669"/>
    <property type="project" value="UniProtKB-KW"/>
</dbReference>
<evidence type="ECO:0000256" key="9">
    <source>
        <dbReference type="ARBA" id="ARBA00022833"/>
    </source>
</evidence>
<evidence type="ECO:0000256" key="11">
    <source>
        <dbReference type="ARBA" id="ARBA00023049"/>
    </source>
</evidence>
<dbReference type="InterPro" id="IPR052348">
    <property type="entry name" value="Metallopeptidase_M50B"/>
</dbReference>
<evidence type="ECO:0000256" key="5">
    <source>
        <dbReference type="ARBA" id="ARBA00022670"/>
    </source>
</evidence>
<evidence type="ECO:0000256" key="13">
    <source>
        <dbReference type="SAM" id="Phobius"/>
    </source>
</evidence>
<dbReference type="GO" id="GO:0005886">
    <property type="term" value="C:plasma membrane"/>
    <property type="evidence" value="ECO:0007669"/>
    <property type="project" value="UniProtKB-SubCell"/>
</dbReference>
<gene>
    <name evidence="15" type="ORF">SAMN05660235_00970</name>
</gene>
<comment type="cofactor">
    <cofactor evidence="1">
        <name>Zn(2+)</name>
        <dbReference type="ChEBI" id="CHEBI:29105"/>
    </cofactor>
</comment>
<evidence type="ECO:0000256" key="10">
    <source>
        <dbReference type="ARBA" id="ARBA00022989"/>
    </source>
</evidence>
<name>A0A1G7JKU9_9FIRM</name>